<dbReference type="STRING" id="617002.SAMN05660653_01409"/>
<dbReference type="InterPro" id="IPR022764">
    <property type="entry name" value="Peptidase_S54_rhomboid_dom"/>
</dbReference>
<comment type="subcellular location">
    <subcellularLocation>
        <location evidence="1">Membrane</location>
        <topology evidence="1">Multi-pass membrane protein</topology>
    </subcellularLocation>
</comment>
<dbReference type="Proteomes" id="UP000198771">
    <property type="component" value="Unassembled WGS sequence"/>
</dbReference>
<feature type="transmembrane region" description="Helical" evidence="5">
    <location>
        <begin position="168"/>
        <end position="187"/>
    </location>
</feature>
<dbReference type="InterPro" id="IPR035952">
    <property type="entry name" value="Rhomboid-like_sf"/>
</dbReference>
<accession>A0A1G6C994</accession>
<dbReference type="GO" id="GO:0006508">
    <property type="term" value="P:proteolysis"/>
    <property type="evidence" value="ECO:0007669"/>
    <property type="project" value="UniProtKB-KW"/>
</dbReference>
<feature type="transmembrane region" description="Helical" evidence="5">
    <location>
        <begin position="226"/>
        <end position="243"/>
    </location>
</feature>
<dbReference type="PANTHER" id="PTHR43066">
    <property type="entry name" value="RHOMBOID-RELATED PROTEIN"/>
    <property type="match status" value="1"/>
</dbReference>
<evidence type="ECO:0000256" key="5">
    <source>
        <dbReference type="SAM" id="Phobius"/>
    </source>
</evidence>
<dbReference type="Pfam" id="PF01694">
    <property type="entry name" value="Rhomboid"/>
    <property type="match status" value="1"/>
</dbReference>
<dbReference type="GO" id="GO:0004252">
    <property type="term" value="F:serine-type endopeptidase activity"/>
    <property type="evidence" value="ECO:0007669"/>
    <property type="project" value="InterPro"/>
</dbReference>
<evidence type="ECO:0000256" key="4">
    <source>
        <dbReference type="ARBA" id="ARBA00023136"/>
    </source>
</evidence>
<name>A0A1G6C994_9BACT</name>
<keyword evidence="2 5" id="KW-0812">Transmembrane</keyword>
<feature type="domain" description="Peptidase S54 rhomboid" evidence="6">
    <location>
        <begin position="128"/>
        <end position="264"/>
    </location>
</feature>
<dbReference type="AlphaFoldDB" id="A0A1G6C994"/>
<dbReference type="GO" id="GO:0016020">
    <property type="term" value="C:membrane"/>
    <property type="evidence" value="ECO:0007669"/>
    <property type="project" value="UniProtKB-SubCell"/>
</dbReference>
<evidence type="ECO:0000256" key="1">
    <source>
        <dbReference type="ARBA" id="ARBA00004141"/>
    </source>
</evidence>
<organism evidence="7 8">
    <name type="scientific">Desulfonatronum thiosulfatophilum</name>
    <dbReference type="NCBI Taxonomy" id="617002"/>
    <lineage>
        <taxon>Bacteria</taxon>
        <taxon>Pseudomonadati</taxon>
        <taxon>Thermodesulfobacteriota</taxon>
        <taxon>Desulfovibrionia</taxon>
        <taxon>Desulfovibrionales</taxon>
        <taxon>Desulfonatronaceae</taxon>
        <taxon>Desulfonatronum</taxon>
    </lineage>
</organism>
<feature type="transmembrane region" description="Helical" evidence="5">
    <location>
        <begin position="193"/>
        <end position="214"/>
    </location>
</feature>
<evidence type="ECO:0000313" key="7">
    <source>
        <dbReference type="EMBL" id="SDB29354.1"/>
    </source>
</evidence>
<feature type="transmembrane region" description="Helical" evidence="5">
    <location>
        <begin position="249"/>
        <end position="269"/>
    </location>
</feature>
<keyword evidence="4 5" id="KW-0472">Membrane</keyword>
<keyword evidence="3 5" id="KW-1133">Transmembrane helix</keyword>
<sequence>MNDFGPRDETRVILENLTSDQADQFALVLSSADIDYRFRRSGWGWSLEVAEDDAAQAEIQIEQYLRENPDATGSFSIPTLPVQPAPPTMTGLAAALLLLAFHMATSRDGAHQNIILEAGAHAARILEGEYWRTITALTLHADSRHLAGNMLGIAVFGTFLCRRVGVGAAWLLILLAGAGGNLVNAWLHQSGFLSIGASTAVFGAVGLLGGVRVFPAEGSDDNRPRSWILPLGAALGLLAMLGSDVQTDIGAHLMGCLAGFCLGIGYTLLGPRHLSETRQNHLLLLTLAILAASWWRALTGSWT</sequence>
<evidence type="ECO:0000256" key="2">
    <source>
        <dbReference type="ARBA" id="ARBA00022692"/>
    </source>
</evidence>
<feature type="transmembrane region" description="Helical" evidence="5">
    <location>
        <begin position="281"/>
        <end position="298"/>
    </location>
</feature>
<proteinExistence type="predicted"/>
<keyword evidence="8" id="KW-1185">Reference proteome</keyword>
<dbReference type="RefSeq" id="WP_092119227.1">
    <property type="nucleotide sequence ID" value="NZ_FMXO01000007.1"/>
</dbReference>
<gene>
    <name evidence="7" type="ORF">SAMN05660653_01409</name>
</gene>
<dbReference type="SUPFAM" id="SSF144091">
    <property type="entry name" value="Rhomboid-like"/>
    <property type="match status" value="1"/>
</dbReference>
<keyword evidence="7" id="KW-0645">Protease</keyword>
<protein>
    <submittedName>
        <fullName evidence="7">Membrane associated serine protease, rhomboid family</fullName>
    </submittedName>
</protein>
<keyword evidence="7" id="KW-0378">Hydrolase</keyword>
<reference evidence="7 8" key="1">
    <citation type="submission" date="2016-10" db="EMBL/GenBank/DDBJ databases">
        <authorList>
            <person name="de Groot N.N."/>
        </authorList>
    </citation>
    <scope>NUCLEOTIDE SEQUENCE [LARGE SCALE GENOMIC DNA]</scope>
    <source>
        <strain evidence="7 8">ASO4-2</strain>
    </source>
</reference>
<dbReference type="PANTHER" id="PTHR43066:SF5">
    <property type="entry name" value="RHOMBOID-LIKE PROTEIN 11, CHLOROPLASTIC-RELATED"/>
    <property type="match status" value="1"/>
</dbReference>
<evidence type="ECO:0000259" key="6">
    <source>
        <dbReference type="Pfam" id="PF01694"/>
    </source>
</evidence>
<evidence type="ECO:0000313" key="8">
    <source>
        <dbReference type="Proteomes" id="UP000198771"/>
    </source>
</evidence>
<dbReference type="Gene3D" id="1.20.1540.10">
    <property type="entry name" value="Rhomboid-like"/>
    <property type="match status" value="1"/>
</dbReference>
<dbReference type="OrthoDB" id="9813074at2"/>
<evidence type="ECO:0000256" key="3">
    <source>
        <dbReference type="ARBA" id="ARBA00022989"/>
    </source>
</evidence>
<dbReference type="EMBL" id="FMXO01000007">
    <property type="protein sequence ID" value="SDB29354.1"/>
    <property type="molecule type" value="Genomic_DNA"/>
</dbReference>